<dbReference type="Pfam" id="PF03486">
    <property type="entry name" value="HI0933_like"/>
    <property type="match status" value="1"/>
</dbReference>
<evidence type="ECO:0000313" key="7">
    <source>
        <dbReference type="Proteomes" id="UP000824123"/>
    </source>
</evidence>
<dbReference type="Gene3D" id="2.40.30.10">
    <property type="entry name" value="Translation factors"/>
    <property type="match status" value="1"/>
</dbReference>
<feature type="domain" description="RsdA/BaiN/AoA(So)-like insert" evidence="5">
    <location>
        <begin position="196"/>
        <end position="355"/>
    </location>
</feature>
<reference evidence="6" key="2">
    <citation type="journal article" date="2021" name="PeerJ">
        <title>Extensive microbial diversity within the chicken gut microbiome revealed by metagenomics and culture.</title>
        <authorList>
            <person name="Gilroy R."/>
            <person name="Ravi A."/>
            <person name="Getino M."/>
            <person name="Pursley I."/>
            <person name="Horton D.L."/>
            <person name="Alikhan N.F."/>
            <person name="Baker D."/>
            <person name="Gharbi K."/>
            <person name="Hall N."/>
            <person name="Watson M."/>
            <person name="Adriaenssens E.M."/>
            <person name="Foster-Nyarko E."/>
            <person name="Jarju S."/>
            <person name="Secka A."/>
            <person name="Antonio M."/>
            <person name="Oren A."/>
            <person name="Chaudhuri R.R."/>
            <person name="La Ragione R."/>
            <person name="Hildebrand F."/>
            <person name="Pallen M.J."/>
        </authorList>
    </citation>
    <scope>NUCLEOTIDE SEQUENCE</scope>
    <source>
        <strain evidence="6">ChiSxjej2B14-8506</strain>
    </source>
</reference>
<sequence length="419" mass="44336">MSTFDAMIIGGGASGLMAASRLARGGARVLLLEQSDRVGRKLLATGNGRCNMLNMRLERGRYFSRDVGAALDVLRRYPPERLLDEFGALGVMTRCEDDGRVYPLSGQAASVLDALRLACTEAGVRTETGAVVARVLPLRGTWRARLDDGREYCAERVVLACGGRAQPTLPANRQARGMDMLEVLRALGHAVYAPAPVLTPLKCDMSGLKGLKGVRVRGALELIEARTGRRLAREDGEILFADYGISGIAAMQLSRAVCGRGAVRLALDMLPDMDAAALRELLAKRARGMAARPAEAFLTGVLNRLLAGCVLRRAGIAPGRECGALSADELNALTAALKHFEVDVTGAQDYASAQVMRGGAALNGFDAALESLFAPGLHACGELLDVDGECGGYNLMWAWASALAVADGVLGTGGRRRDV</sequence>
<dbReference type="InterPro" id="IPR057661">
    <property type="entry name" value="RsdA/BaiN/AoA(So)_Rossmann"/>
</dbReference>
<gene>
    <name evidence="6" type="ORF">IAC59_02470</name>
</gene>
<evidence type="ECO:0000256" key="1">
    <source>
        <dbReference type="ARBA" id="ARBA00001974"/>
    </source>
</evidence>
<evidence type="ECO:0000256" key="2">
    <source>
        <dbReference type="ARBA" id="ARBA00022630"/>
    </source>
</evidence>
<comment type="caution">
    <text evidence="6">The sequence shown here is derived from an EMBL/GenBank/DDBJ whole genome shotgun (WGS) entry which is preliminary data.</text>
</comment>
<dbReference type="InterPro" id="IPR036188">
    <property type="entry name" value="FAD/NAD-bd_sf"/>
</dbReference>
<dbReference type="PRINTS" id="PR00411">
    <property type="entry name" value="PNDRDTASEI"/>
</dbReference>
<feature type="domain" description="RsdA/BaiN/AoA(So)-like Rossmann fold-like" evidence="4">
    <location>
        <begin position="5"/>
        <end position="406"/>
    </location>
</feature>
<dbReference type="Pfam" id="PF22780">
    <property type="entry name" value="HI0933_like_1st"/>
    <property type="match status" value="1"/>
</dbReference>
<dbReference type="AlphaFoldDB" id="A0A9D1LQC2"/>
<keyword evidence="2" id="KW-0285">Flavoprotein</keyword>
<dbReference type="InterPro" id="IPR004792">
    <property type="entry name" value="BaiN-like"/>
</dbReference>
<evidence type="ECO:0000313" key="6">
    <source>
        <dbReference type="EMBL" id="HIU46104.1"/>
    </source>
</evidence>
<dbReference type="PANTHER" id="PTHR42887">
    <property type="entry name" value="OS12G0638800 PROTEIN"/>
    <property type="match status" value="1"/>
</dbReference>
<dbReference type="SUPFAM" id="SSF160996">
    <property type="entry name" value="HI0933 insert domain-like"/>
    <property type="match status" value="1"/>
</dbReference>
<dbReference type="InterPro" id="IPR055178">
    <property type="entry name" value="RsdA/BaiN/AoA(So)-like_dom"/>
</dbReference>
<dbReference type="NCBIfam" id="TIGR00275">
    <property type="entry name" value="aminoacetone oxidase family FAD-binding enzyme"/>
    <property type="match status" value="1"/>
</dbReference>
<dbReference type="Gene3D" id="1.10.8.260">
    <property type="entry name" value="HI0933 insert domain-like"/>
    <property type="match status" value="1"/>
</dbReference>
<evidence type="ECO:0000259" key="5">
    <source>
        <dbReference type="Pfam" id="PF22780"/>
    </source>
</evidence>
<dbReference type="PANTHER" id="PTHR42887:SF2">
    <property type="entry name" value="OS12G0638800 PROTEIN"/>
    <property type="match status" value="1"/>
</dbReference>
<keyword evidence="3" id="KW-0274">FAD</keyword>
<reference evidence="6" key="1">
    <citation type="submission" date="2020-10" db="EMBL/GenBank/DDBJ databases">
        <authorList>
            <person name="Gilroy R."/>
        </authorList>
    </citation>
    <scope>NUCLEOTIDE SEQUENCE</scope>
    <source>
        <strain evidence="6">ChiSxjej2B14-8506</strain>
    </source>
</reference>
<proteinExistence type="predicted"/>
<dbReference type="Proteomes" id="UP000824123">
    <property type="component" value="Unassembled WGS sequence"/>
</dbReference>
<organism evidence="6 7">
    <name type="scientific">Candidatus Fimadaptatus faecigallinarum</name>
    <dbReference type="NCBI Taxonomy" id="2840814"/>
    <lineage>
        <taxon>Bacteria</taxon>
        <taxon>Bacillati</taxon>
        <taxon>Bacillota</taxon>
        <taxon>Clostridia</taxon>
        <taxon>Eubacteriales</taxon>
        <taxon>Candidatus Fimadaptatus</taxon>
    </lineage>
</organism>
<comment type="cofactor">
    <cofactor evidence="1">
        <name>FAD</name>
        <dbReference type="ChEBI" id="CHEBI:57692"/>
    </cofactor>
</comment>
<dbReference type="Gene3D" id="3.50.50.60">
    <property type="entry name" value="FAD/NAD(P)-binding domain"/>
    <property type="match status" value="1"/>
</dbReference>
<dbReference type="EMBL" id="DVNK01000021">
    <property type="protein sequence ID" value="HIU46104.1"/>
    <property type="molecule type" value="Genomic_DNA"/>
</dbReference>
<protein>
    <submittedName>
        <fullName evidence="6">Aminoacetone oxidase family FAD-binding enzyme</fullName>
    </submittedName>
</protein>
<accession>A0A9D1LQC2</accession>
<evidence type="ECO:0000256" key="3">
    <source>
        <dbReference type="ARBA" id="ARBA00022827"/>
    </source>
</evidence>
<evidence type="ECO:0000259" key="4">
    <source>
        <dbReference type="Pfam" id="PF03486"/>
    </source>
</evidence>
<dbReference type="InterPro" id="IPR023166">
    <property type="entry name" value="BaiN-like_dom_sf"/>
</dbReference>
<dbReference type="SUPFAM" id="SSF51905">
    <property type="entry name" value="FAD/NAD(P)-binding domain"/>
    <property type="match status" value="1"/>
</dbReference>
<name>A0A9D1LQC2_9FIRM</name>